<evidence type="ECO:0000256" key="1">
    <source>
        <dbReference type="SAM" id="Phobius"/>
    </source>
</evidence>
<reference evidence="2 3" key="1">
    <citation type="submission" date="2017-08" db="EMBL/GenBank/DDBJ databases">
        <title>Infants hospitalized years apart are colonized by the same room-sourced microbial strains.</title>
        <authorList>
            <person name="Brooks B."/>
            <person name="Olm M.R."/>
            <person name="Firek B.A."/>
            <person name="Baker R."/>
            <person name="Thomas B.C."/>
            <person name="Morowitz M.J."/>
            <person name="Banfield J.F."/>
        </authorList>
    </citation>
    <scope>NUCLEOTIDE SEQUENCE [LARGE SCALE GENOMIC DNA]</scope>
    <source>
        <strain evidence="2">S2_003_000_R2_14</strain>
    </source>
</reference>
<dbReference type="EMBL" id="QFQP01000244">
    <property type="protein sequence ID" value="PZR01908.1"/>
    <property type="molecule type" value="Genomic_DNA"/>
</dbReference>
<feature type="transmembrane region" description="Helical" evidence="1">
    <location>
        <begin position="21"/>
        <end position="49"/>
    </location>
</feature>
<name>A0A2W5U033_9BACT</name>
<feature type="transmembrane region" description="Helical" evidence="1">
    <location>
        <begin position="116"/>
        <end position="136"/>
    </location>
</feature>
<feature type="non-terminal residue" evidence="2">
    <location>
        <position position="158"/>
    </location>
</feature>
<gene>
    <name evidence="2" type="ORF">DI536_37405</name>
</gene>
<evidence type="ECO:0000313" key="3">
    <source>
        <dbReference type="Proteomes" id="UP000249061"/>
    </source>
</evidence>
<dbReference type="Proteomes" id="UP000249061">
    <property type="component" value="Unassembled WGS sequence"/>
</dbReference>
<feature type="transmembrane region" description="Helical" evidence="1">
    <location>
        <begin position="74"/>
        <end position="95"/>
    </location>
</feature>
<keyword evidence="1" id="KW-0472">Membrane</keyword>
<organism evidence="2 3">
    <name type="scientific">Archangium gephyra</name>
    <dbReference type="NCBI Taxonomy" id="48"/>
    <lineage>
        <taxon>Bacteria</taxon>
        <taxon>Pseudomonadati</taxon>
        <taxon>Myxococcota</taxon>
        <taxon>Myxococcia</taxon>
        <taxon>Myxococcales</taxon>
        <taxon>Cystobacterineae</taxon>
        <taxon>Archangiaceae</taxon>
        <taxon>Archangium</taxon>
    </lineage>
</organism>
<keyword evidence="1" id="KW-1133">Transmembrane helix</keyword>
<proteinExistence type="predicted"/>
<dbReference type="AlphaFoldDB" id="A0A2W5U033"/>
<accession>A0A2W5U033</accession>
<keyword evidence="1" id="KW-0812">Transmembrane</keyword>
<evidence type="ECO:0000313" key="2">
    <source>
        <dbReference type="EMBL" id="PZR01908.1"/>
    </source>
</evidence>
<protein>
    <submittedName>
        <fullName evidence="2">Uncharacterized protein</fullName>
    </submittedName>
</protein>
<sequence>MTPPSASPDASPIALPLRSVLTAFAVDVALAITLSFSMLMAGVFGWAAWRGVQLARSGTLDAQAIQANLGTPPVLFLIVATLVSTGGTAVLLYAWRRRASLVERQESLSRLRHARTWWWALAAGLATFVFSTLMSAGGRALGLDLKPSNLDLIEAGFA</sequence>
<comment type="caution">
    <text evidence="2">The sequence shown here is derived from an EMBL/GenBank/DDBJ whole genome shotgun (WGS) entry which is preliminary data.</text>
</comment>